<sequence>MEKKCSIPFCSRPPAFFCSCNETITIICDFHIKQHSSEFPNLIHAYNSISQIISQDKKANIISEIHITIEKFIKERRDFIYLTESLILQIQKICKNFCSNTHRKISSYKSFLIQILKPNGLENLSQTYNQNPPITILKDIENKVNRELKICLTEEFESLKTISGRFIEQINMLMNVKFNEDQEKNYENLYFFKENTKSFVEFSPDSLKLYSENLKVNENQGHLSAICLIPDNKVFISGGCSNITLNISYIIDIDSKNIEALFRKRSRSHASAIYKNNKIYIFGGKDESGELICADSYDLLMKKWVTLALLPLPAMLTSIVDLNDKFLIAGKPNLMCTYDLLTNSYSKITSHLQINSYNILIKDGNNIHFLHKSLVNLTKEDDLDHWQSIPLIGDFSYTTSRPVFREGCAYFVDWDCIIYQYKFGSYEVKAIAKA</sequence>
<evidence type="ECO:0000313" key="1">
    <source>
        <dbReference type="EMBL" id="OMJ83907.1"/>
    </source>
</evidence>
<evidence type="ECO:0000313" key="2">
    <source>
        <dbReference type="Proteomes" id="UP000187209"/>
    </source>
</evidence>
<comment type="caution">
    <text evidence="1">The sequence shown here is derived from an EMBL/GenBank/DDBJ whole genome shotgun (WGS) entry which is preliminary data.</text>
</comment>
<proteinExistence type="predicted"/>
<dbReference type="SUPFAM" id="SSF117281">
    <property type="entry name" value="Kelch motif"/>
    <property type="match status" value="1"/>
</dbReference>
<organism evidence="1 2">
    <name type="scientific">Stentor coeruleus</name>
    <dbReference type="NCBI Taxonomy" id="5963"/>
    <lineage>
        <taxon>Eukaryota</taxon>
        <taxon>Sar</taxon>
        <taxon>Alveolata</taxon>
        <taxon>Ciliophora</taxon>
        <taxon>Postciliodesmatophora</taxon>
        <taxon>Heterotrichea</taxon>
        <taxon>Heterotrichida</taxon>
        <taxon>Stentoridae</taxon>
        <taxon>Stentor</taxon>
    </lineage>
</organism>
<dbReference type="InterPro" id="IPR006652">
    <property type="entry name" value="Kelch_1"/>
</dbReference>
<dbReference type="Pfam" id="PF01344">
    <property type="entry name" value="Kelch_1"/>
    <property type="match status" value="1"/>
</dbReference>
<dbReference type="EMBL" id="MPUH01000287">
    <property type="protein sequence ID" value="OMJ83907.1"/>
    <property type="molecule type" value="Genomic_DNA"/>
</dbReference>
<dbReference type="AlphaFoldDB" id="A0A1R2C4I5"/>
<keyword evidence="2" id="KW-1185">Reference proteome</keyword>
<gene>
    <name evidence="1" type="ORF">SteCoe_15062</name>
</gene>
<reference evidence="1 2" key="1">
    <citation type="submission" date="2016-11" db="EMBL/GenBank/DDBJ databases">
        <title>The macronuclear genome of Stentor coeruleus: a giant cell with tiny introns.</title>
        <authorList>
            <person name="Slabodnick M."/>
            <person name="Ruby J.G."/>
            <person name="Reiff S.B."/>
            <person name="Swart E.C."/>
            <person name="Gosai S."/>
            <person name="Prabakaran S."/>
            <person name="Witkowska E."/>
            <person name="Larue G.E."/>
            <person name="Fisher S."/>
            <person name="Freeman R.M."/>
            <person name="Gunawardena J."/>
            <person name="Chu W."/>
            <person name="Stover N.A."/>
            <person name="Gregory B.D."/>
            <person name="Nowacki M."/>
            <person name="Derisi J."/>
            <person name="Roy S.W."/>
            <person name="Marshall W.F."/>
            <person name="Sood P."/>
        </authorList>
    </citation>
    <scope>NUCLEOTIDE SEQUENCE [LARGE SCALE GENOMIC DNA]</scope>
    <source>
        <strain evidence="1">WM001</strain>
    </source>
</reference>
<dbReference type="Gene3D" id="2.120.10.80">
    <property type="entry name" value="Kelch-type beta propeller"/>
    <property type="match status" value="1"/>
</dbReference>
<accession>A0A1R2C4I5</accession>
<protein>
    <recommendedName>
        <fullName evidence="3">Kelch motif family protein</fullName>
    </recommendedName>
</protein>
<name>A0A1R2C4I5_9CILI</name>
<dbReference type="OrthoDB" id="327055at2759"/>
<dbReference type="InterPro" id="IPR015915">
    <property type="entry name" value="Kelch-typ_b-propeller"/>
</dbReference>
<evidence type="ECO:0008006" key="3">
    <source>
        <dbReference type="Google" id="ProtNLM"/>
    </source>
</evidence>
<dbReference type="Proteomes" id="UP000187209">
    <property type="component" value="Unassembled WGS sequence"/>
</dbReference>